<sequence>MFRCRIAMLIGWKSELRAGPIVAPCRNRHRTNRPLFVYSAKASAFNPYSPVGSVLAPPTASRTRADRRCRSLQATFSGVFFTRLPLLISFRRVGLVSR</sequence>
<proteinExistence type="predicted"/>
<organism evidence="1">
    <name type="scientific">Anopheles darlingi</name>
    <name type="common">Mosquito</name>
    <dbReference type="NCBI Taxonomy" id="43151"/>
    <lineage>
        <taxon>Eukaryota</taxon>
        <taxon>Metazoa</taxon>
        <taxon>Ecdysozoa</taxon>
        <taxon>Arthropoda</taxon>
        <taxon>Hexapoda</taxon>
        <taxon>Insecta</taxon>
        <taxon>Pterygota</taxon>
        <taxon>Neoptera</taxon>
        <taxon>Endopterygota</taxon>
        <taxon>Diptera</taxon>
        <taxon>Nematocera</taxon>
        <taxon>Culicoidea</taxon>
        <taxon>Culicidae</taxon>
        <taxon>Anophelinae</taxon>
        <taxon>Anopheles</taxon>
    </lineage>
</organism>
<dbReference type="AlphaFoldDB" id="A0A2M4DK30"/>
<reference evidence="1" key="1">
    <citation type="submission" date="2018-01" db="EMBL/GenBank/DDBJ databases">
        <title>An insight into the sialome of Amazonian anophelines.</title>
        <authorList>
            <person name="Ribeiro J.M."/>
            <person name="Scarpassa V."/>
            <person name="Calvo E."/>
        </authorList>
    </citation>
    <scope>NUCLEOTIDE SEQUENCE</scope>
</reference>
<dbReference type="EMBL" id="GGFL01013714">
    <property type="protein sequence ID" value="MBW77892.1"/>
    <property type="molecule type" value="Transcribed_RNA"/>
</dbReference>
<name>A0A2M4DK30_ANODA</name>
<accession>A0A2M4DK30</accession>
<evidence type="ECO:0000313" key="1">
    <source>
        <dbReference type="EMBL" id="MBW77892.1"/>
    </source>
</evidence>
<protein>
    <submittedName>
        <fullName evidence="1">Putative secreted protein</fullName>
    </submittedName>
</protein>